<evidence type="ECO:0000256" key="7">
    <source>
        <dbReference type="ARBA" id="ARBA00022989"/>
    </source>
</evidence>
<dbReference type="PANTHER" id="PTHR30093">
    <property type="entry name" value="GENERAL SECRETION PATHWAY PROTEIN G"/>
    <property type="match status" value="1"/>
</dbReference>
<evidence type="ECO:0000256" key="3">
    <source>
        <dbReference type="ARBA" id="ARBA00022475"/>
    </source>
</evidence>
<dbReference type="NCBIfam" id="TIGR02532">
    <property type="entry name" value="IV_pilin_GFxxxE"/>
    <property type="match status" value="1"/>
</dbReference>
<gene>
    <name evidence="13" type="ORF">L1F06_005030</name>
</gene>
<dbReference type="InterPro" id="IPR012902">
    <property type="entry name" value="N_methyl_site"/>
</dbReference>
<evidence type="ECO:0000259" key="12">
    <source>
        <dbReference type="Pfam" id="PF12019"/>
    </source>
</evidence>
<evidence type="ECO:0000256" key="10">
    <source>
        <dbReference type="ARBA" id="ARBA00030775"/>
    </source>
</evidence>
<name>A0ABY5AA90_9GAMM</name>
<keyword evidence="14" id="KW-1185">Reference proteome</keyword>
<evidence type="ECO:0000313" key="14">
    <source>
        <dbReference type="Proteomes" id="UP001054897"/>
    </source>
</evidence>
<evidence type="ECO:0000256" key="6">
    <source>
        <dbReference type="ARBA" id="ARBA00022692"/>
    </source>
</evidence>
<organism evidence="13 14">
    <name type="scientific">Ectopseudomonas hydrolytica</name>
    <dbReference type="NCBI Taxonomy" id="2493633"/>
    <lineage>
        <taxon>Bacteria</taxon>
        <taxon>Pseudomonadati</taxon>
        <taxon>Pseudomonadota</taxon>
        <taxon>Gammaproteobacteria</taxon>
        <taxon>Pseudomonadales</taxon>
        <taxon>Pseudomonadaceae</taxon>
        <taxon>Ectopseudomonas</taxon>
    </lineage>
</organism>
<dbReference type="SUPFAM" id="SSF54523">
    <property type="entry name" value="Pili subunits"/>
    <property type="match status" value="1"/>
</dbReference>
<dbReference type="GeneID" id="300080315"/>
<keyword evidence="7 11" id="KW-1133">Transmembrane helix</keyword>
<accession>A0ABY5AA90</accession>
<evidence type="ECO:0000256" key="1">
    <source>
        <dbReference type="ARBA" id="ARBA00004377"/>
    </source>
</evidence>
<keyword evidence="4" id="KW-0488">Methylation</keyword>
<evidence type="ECO:0000256" key="4">
    <source>
        <dbReference type="ARBA" id="ARBA00022481"/>
    </source>
</evidence>
<keyword evidence="5" id="KW-0997">Cell inner membrane</keyword>
<evidence type="ECO:0000256" key="5">
    <source>
        <dbReference type="ARBA" id="ARBA00022519"/>
    </source>
</evidence>
<dbReference type="RefSeq" id="WP_129483940.1">
    <property type="nucleotide sequence ID" value="NZ_CP099397.1"/>
</dbReference>
<dbReference type="PANTHER" id="PTHR30093:SF41">
    <property type="entry name" value="TYPE II SECRETION SYSTEM PROTEIN H"/>
    <property type="match status" value="1"/>
</dbReference>
<dbReference type="Proteomes" id="UP001054897">
    <property type="component" value="Chromosome"/>
</dbReference>
<comment type="similarity">
    <text evidence="9">Belongs to the GSP H family.</text>
</comment>
<evidence type="ECO:0000256" key="11">
    <source>
        <dbReference type="SAM" id="Phobius"/>
    </source>
</evidence>
<dbReference type="InterPro" id="IPR045584">
    <property type="entry name" value="Pilin-like"/>
</dbReference>
<dbReference type="PROSITE" id="PS00409">
    <property type="entry name" value="PROKAR_NTER_METHYL"/>
    <property type="match status" value="1"/>
</dbReference>
<keyword evidence="6 11" id="KW-0812">Transmembrane</keyword>
<feature type="domain" description="General secretion pathway GspH" evidence="12">
    <location>
        <begin position="44"/>
        <end position="115"/>
    </location>
</feature>
<feature type="transmembrane region" description="Helical" evidence="11">
    <location>
        <begin position="6"/>
        <end position="27"/>
    </location>
</feature>
<comment type="subcellular location">
    <subcellularLocation>
        <location evidence="1">Cell inner membrane</location>
        <topology evidence="1">Single-pass membrane protein</topology>
    </subcellularLocation>
</comment>
<dbReference type="Pfam" id="PF12019">
    <property type="entry name" value="GspH"/>
    <property type="match status" value="1"/>
</dbReference>
<dbReference type="EMBL" id="CP099397">
    <property type="protein sequence ID" value="USR40809.1"/>
    <property type="molecule type" value="Genomic_DNA"/>
</dbReference>
<sequence>MESSRGFTLIELMVVIALIAIVSSIAVPSYQAMMESGRETSARNSLLGALQLARSEAIARRASVSVTTTGSTWIVSDGSEDIRVVSIPTGVTASNVAVTFQANGRPQTTASINVGGRNIEINTIGRASLTSSTSNNTPQSSEGTE</sequence>
<keyword evidence="3" id="KW-1003">Cell membrane</keyword>
<proteinExistence type="inferred from homology"/>
<dbReference type="InterPro" id="IPR022346">
    <property type="entry name" value="T2SS_GspH"/>
</dbReference>
<protein>
    <recommendedName>
        <fullName evidence="2">Type II secretion system protein H</fullName>
    </recommendedName>
    <alternativeName>
        <fullName evidence="10">General secretion pathway protein H</fullName>
    </alternativeName>
</protein>
<evidence type="ECO:0000256" key="8">
    <source>
        <dbReference type="ARBA" id="ARBA00023136"/>
    </source>
</evidence>
<dbReference type="Pfam" id="PF07963">
    <property type="entry name" value="N_methyl"/>
    <property type="match status" value="1"/>
</dbReference>
<evidence type="ECO:0000256" key="2">
    <source>
        <dbReference type="ARBA" id="ARBA00021549"/>
    </source>
</evidence>
<dbReference type="Gene3D" id="3.30.700.10">
    <property type="entry name" value="Glycoprotein, Type 4 Pilin"/>
    <property type="match status" value="1"/>
</dbReference>
<evidence type="ECO:0000256" key="9">
    <source>
        <dbReference type="ARBA" id="ARBA00025772"/>
    </source>
</evidence>
<evidence type="ECO:0000313" key="13">
    <source>
        <dbReference type="EMBL" id="USR40809.1"/>
    </source>
</evidence>
<keyword evidence="8 11" id="KW-0472">Membrane</keyword>
<reference evidence="13" key="1">
    <citation type="submission" date="2022-06" db="EMBL/GenBank/DDBJ databases">
        <title>Complete genome of Pseudomonas hydrolytica DSWY01T.</title>
        <authorList>
            <person name="Jung J."/>
            <person name="Jeon C.O."/>
        </authorList>
    </citation>
    <scope>NUCLEOTIDE SEQUENCE</scope>
    <source>
        <strain evidence="13">DSWY01</strain>
    </source>
</reference>